<dbReference type="RefSeq" id="WP_275088522.1">
    <property type="nucleotide sequence ID" value="NZ_CP119078.1"/>
</dbReference>
<proteinExistence type="predicted"/>
<gene>
    <name evidence="2" type="ORF">PXX05_12495</name>
</gene>
<dbReference type="Proteomes" id="UP001222087">
    <property type="component" value="Chromosome"/>
</dbReference>
<dbReference type="EMBL" id="CP119078">
    <property type="protein sequence ID" value="WED42706.1"/>
    <property type="molecule type" value="Genomic_DNA"/>
</dbReference>
<evidence type="ECO:0000313" key="2">
    <source>
        <dbReference type="EMBL" id="WED42706.1"/>
    </source>
</evidence>
<reference evidence="2 3" key="1">
    <citation type="submission" date="2023-02" db="EMBL/GenBank/DDBJ databases">
        <title>Genome Sequence of L. cardiaca H63T.</title>
        <authorList>
            <person name="Lopez A.E."/>
            <person name="Cianciotto N.P."/>
        </authorList>
    </citation>
    <scope>NUCLEOTIDE SEQUENCE [LARGE SCALE GENOMIC DNA]</scope>
    <source>
        <strain evidence="2 3">H63</strain>
    </source>
</reference>
<feature type="signal peptide" evidence="1">
    <location>
        <begin position="1"/>
        <end position="28"/>
    </location>
</feature>
<evidence type="ECO:0000313" key="3">
    <source>
        <dbReference type="Proteomes" id="UP001222087"/>
    </source>
</evidence>
<keyword evidence="3" id="KW-1185">Reference proteome</keyword>
<evidence type="ECO:0000256" key="1">
    <source>
        <dbReference type="SAM" id="SignalP"/>
    </source>
</evidence>
<name>A0ABY8ASF2_9GAMM</name>
<dbReference type="InterPro" id="IPR028978">
    <property type="entry name" value="Chorismate_lyase_/UTRA_dom_sf"/>
</dbReference>
<accession>A0ABY8ASF2</accession>
<keyword evidence="1" id="KW-0732">Signal</keyword>
<organism evidence="2 3">
    <name type="scientific">Legionella cardiaca</name>
    <dbReference type="NCBI Taxonomy" id="1071983"/>
    <lineage>
        <taxon>Bacteria</taxon>
        <taxon>Pseudomonadati</taxon>
        <taxon>Pseudomonadota</taxon>
        <taxon>Gammaproteobacteria</taxon>
        <taxon>Legionellales</taxon>
        <taxon>Legionellaceae</taxon>
        <taxon>Legionella</taxon>
    </lineage>
</organism>
<sequence>MLLRKKILLMLSIYCACLNLATAAVALAGSNQFLKVFGENKLVKIAEARLPKPFDFLLTQPLMTFGLEKYYQRQAQIKVIYKQENELNHTYSRGILMLMDSNKKRNNIEIARAKKEAVVVEIALITMNFKALPQKVITGVLHSEQPFGKLLSANHVKTVSSGREYFLLNCNEKLANLIHCKTNSKLYGRVNTLSRADDNRWLAKVIEVLPLVSCTDSQCKTQ</sequence>
<protein>
    <submittedName>
        <fullName evidence="2">Uncharacterized protein</fullName>
    </submittedName>
</protein>
<dbReference type="Gene3D" id="3.40.1410.10">
    <property type="entry name" value="Chorismate lyase-like"/>
    <property type="match status" value="1"/>
</dbReference>
<feature type="chain" id="PRO_5047195011" evidence="1">
    <location>
        <begin position="29"/>
        <end position="222"/>
    </location>
</feature>